<keyword evidence="5 7" id="KW-1133">Transmembrane helix</keyword>
<feature type="transmembrane region" description="Helical" evidence="7">
    <location>
        <begin position="217"/>
        <end position="237"/>
    </location>
</feature>
<feature type="transmembrane region" description="Helical" evidence="7">
    <location>
        <begin position="322"/>
        <end position="342"/>
    </location>
</feature>
<evidence type="ECO:0000256" key="5">
    <source>
        <dbReference type="ARBA" id="ARBA00022989"/>
    </source>
</evidence>
<keyword evidence="4 7" id="KW-0812">Transmembrane</keyword>
<sequence>MNVLSSYRLSILLVISIVAGSAVGHFAPGVAAVIKPLGDLFLNLIFMIIVPLVFFSVASSIASSRGSTVSRVSWMMLLVFLMTSLVAAVTSLVFLLFVQPAPGAGIALKGALPVETPSLLVQLVKTFTVPSFPEMLSHRAMLPLMIFSAAVGIATRQLGAEGEPLARVLRSGSQVAMRLIDYVMLVAPIGLFAYFAATVAETGAQLAGAYTKLFIAYYLFGTAYFFLGFSGYAWLAGGRNGVKRFWSNMLAPSLTALGTCSSMATVPVNLEAAPRMGVPREVSDLVIPVGAVLHKDGSVIGGVVKVLFALSLFHLDLTSGRLALAIGVSILVGVVIGAIPSGGMIAEIAVLTIFGMSLEALPLLVVISVIIDPLATLLNSTGDNVAAMMVSRAVRLPADTTATEPTTVT</sequence>
<evidence type="ECO:0000256" key="4">
    <source>
        <dbReference type="ARBA" id="ARBA00022692"/>
    </source>
</evidence>
<protein>
    <submittedName>
        <fullName evidence="8">Dicarboxylate/amino acid:cation symporter</fullName>
    </submittedName>
</protein>
<dbReference type="GO" id="GO:0015293">
    <property type="term" value="F:symporter activity"/>
    <property type="evidence" value="ECO:0007669"/>
    <property type="project" value="UniProtKB-KW"/>
</dbReference>
<keyword evidence="3" id="KW-1003">Cell membrane</keyword>
<feature type="transmembrane region" description="Helical" evidence="7">
    <location>
        <begin position="41"/>
        <end position="62"/>
    </location>
</feature>
<dbReference type="Pfam" id="PF00375">
    <property type="entry name" value="SDF"/>
    <property type="match status" value="1"/>
</dbReference>
<keyword evidence="9" id="KW-1185">Reference proteome</keyword>
<evidence type="ECO:0000256" key="3">
    <source>
        <dbReference type="ARBA" id="ARBA00022475"/>
    </source>
</evidence>
<evidence type="ECO:0000256" key="6">
    <source>
        <dbReference type="ARBA" id="ARBA00023136"/>
    </source>
</evidence>
<comment type="subcellular location">
    <subcellularLocation>
        <location evidence="1">Cell membrane</location>
        <topology evidence="1">Multi-pass membrane protein</topology>
    </subcellularLocation>
</comment>
<keyword evidence="2" id="KW-0813">Transport</keyword>
<comment type="caution">
    <text evidence="8">The sequence shown here is derived from an EMBL/GenBank/DDBJ whole genome shotgun (WGS) entry which is preliminary data.</text>
</comment>
<evidence type="ECO:0000256" key="7">
    <source>
        <dbReference type="SAM" id="Phobius"/>
    </source>
</evidence>
<dbReference type="GO" id="GO:0006835">
    <property type="term" value="P:dicarboxylic acid transport"/>
    <property type="evidence" value="ECO:0007669"/>
    <property type="project" value="TreeGrafter"/>
</dbReference>
<evidence type="ECO:0000313" key="8">
    <source>
        <dbReference type="EMBL" id="MBJ6724018.1"/>
    </source>
</evidence>
<dbReference type="Proteomes" id="UP000636888">
    <property type="component" value="Unassembled WGS sequence"/>
</dbReference>
<feature type="transmembrane region" description="Helical" evidence="7">
    <location>
        <begin position="348"/>
        <end position="371"/>
    </location>
</feature>
<evidence type="ECO:0000256" key="1">
    <source>
        <dbReference type="ARBA" id="ARBA00004651"/>
    </source>
</evidence>
<dbReference type="Gene3D" id="1.10.3860.10">
    <property type="entry name" value="Sodium:dicarboxylate symporter"/>
    <property type="match status" value="1"/>
</dbReference>
<name>A0A8J7J0Q9_9BACT</name>
<dbReference type="EMBL" id="JAEMHM010000003">
    <property type="protein sequence ID" value="MBJ6724018.1"/>
    <property type="molecule type" value="Genomic_DNA"/>
</dbReference>
<dbReference type="PRINTS" id="PR00173">
    <property type="entry name" value="EDTRNSPORT"/>
</dbReference>
<organism evidence="8 9">
    <name type="scientific">Geomesophilobacter sediminis</name>
    <dbReference type="NCBI Taxonomy" id="2798584"/>
    <lineage>
        <taxon>Bacteria</taxon>
        <taxon>Pseudomonadati</taxon>
        <taxon>Thermodesulfobacteriota</taxon>
        <taxon>Desulfuromonadia</taxon>
        <taxon>Geobacterales</taxon>
        <taxon>Geobacteraceae</taxon>
        <taxon>Geomesophilobacter</taxon>
    </lineage>
</organism>
<dbReference type="InterPro" id="IPR001991">
    <property type="entry name" value="Na-dicarboxylate_symporter"/>
</dbReference>
<dbReference type="PANTHER" id="PTHR42865:SF7">
    <property type="entry name" value="PROTON_GLUTAMATE-ASPARTATE SYMPORTER"/>
    <property type="match status" value="1"/>
</dbReference>
<dbReference type="InterPro" id="IPR036458">
    <property type="entry name" value="Na:dicarbo_symporter_sf"/>
</dbReference>
<evidence type="ECO:0000313" key="9">
    <source>
        <dbReference type="Proteomes" id="UP000636888"/>
    </source>
</evidence>
<proteinExistence type="predicted"/>
<keyword evidence="6 7" id="KW-0472">Membrane</keyword>
<reference evidence="8" key="1">
    <citation type="submission" date="2020-12" db="EMBL/GenBank/DDBJ databases">
        <title>Geomonas sp. Red875, isolated from river sediment.</title>
        <authorList>
            <person name="Xu Z."/>
            <person name="Zhang Z."/>
            <person name="Masuda Y."/>
            <person name="Itoh H."/>
            <person name="Senoo K."/>
        </authorList>
    </citation>
    <scope>NUCLEOTIDE SEQUENCE</scope>
    <source>
        <strain evidence="8">Red875</strain>
    </source>
</reference>
<dbReference type="RefSeq" id="WP_199382856.1">
    <property type="nucleotide sequence ID" value="NZ_JAEMHM010000003.1"/>
</dbReference>
<dbReference type="GO" id="GO:0005886">
    <property type="term" value="C:plasma membrane"/>
    <property type="evidence" value="ECO:0007669"/>
    <property type="project" value="UniProtKB-SubCell"/>
</dbReference>
<feature type="transmembrane region" description="Helical" evidence="7">
    <location>
        <begin position="179"/>
        <end position="197"/>
    </location>
</feature>
<dbReference type="PANTHER" id="PTHR42865">
    <property type="entry name" value="PROTON/GLUTAMATE-ASPARTATE SYMPORTER"/>
    <property type="match status" value="1"/>
</dbReference>
<feature type="transmembrane region" description="Helical" evidence="7">
    <location>
        <begin position="140"/>
        <end position="158"/>
    </location>
</feature>
<dbReference type="SUPFAM" id="SSF118215">
    <property type="entry name" value="Proton glutamate symport protein"/>
    <property type="match status" value="1"/>
</dbReference>
<evidence type="ECO:0000256" key="2">
    <source>
        <dbReference type="ARBA" id="ARBA00022448"/>
    </source>
</evidence>
<gene>
    <name evidence="8" type="ORF">JFN93_04790</name>
</gene>
<dbReference type="AlphaFoldDB" id="A0A8J7J0Q9"/>
<feature type="transmembrane region" description="Helical" evidence="7">
    <location>
        <begin position="74"/>
        <end position="98"/>
    </location>
</feature>
<accession>A0A8J7J0Q9</accession>